<dbReference type="EMBL" id="AP006618">
    <property type="protein sequence ID" value="BAD58661.1"/>
    <property type="molecule type" value="Genomic_DNA"/>
</dbReference>
<evidence type="ECO:0000259" key="1">
    <source>
        <dbReference type="Pfam" id="PF12867"/>
    </source>
</evidence>
<name>Q5YT30_NOCFA</name>
<gene>
    <name evidence="2" type="ordered locus">NFA_38130</name>
</gene>
<dbReference type="Gene3D" id="1.20.120.450">
    <property type="entry name" value="dinb family like domain"/>
    <property type="match status" value="1"/>
</dbReference>
<protein>
    <recommendedName>
        <fullName evidence="1">DinB-like domain-containing protein</fullName>
    </recommendedName>
</protein>
<dbReference type="STRING" id="247156.NFA_38130"/>
<dbReference type="Proteomes" id="UP000006820">
    <property type="component" value="Chromosome"/>
</dbReference>
<dbReference type="SUPFAM" id="SSF109854">
    <property type="entry name" value="DinB/YfiT-like putative metalloenzymes"/>
    <property type="match status" value="1"/>
</dbReference>
<feature type="domain" description="DinB-like" evidence="1">
    <location>
        <begin position="68"/>
        <end position="229"/>
    </location>
</feature>
<proteinExistence type="predicted"/>
<dbReference type="HOGENOM" id="CLU_097136_1_0_11"/>
<organism evidence="2 3">
    <name type="scientific">Nocardia farcinica (strain IFM 10152)</name>
    <dbReference type="NCBI Taxonomy" id="247156"/>
    <lineage>
        <taxon>Bacteria</taxon>
        <taxon>Bacillati</taxon>
        <taxon>Actinomycetota</taxon>
        <taxon>Actinomycetes</taxon>
        <taxon>Mycobacteriales</taxon>
        <taxon>Nocardiaceae</taxon>
        <taxon>Nocardia</taxon>
    </lineage>
</organism>
<dbReference type="Pfam" id="PF12867">
    <property type="entry name" value="DinB_2"/>
    <property type="match status" value="1"/>
</dbReference>
<dbReference type="InterPro" id="IPR024775">
    <property type="entry name" value="DinB-like"/>
</dbReference>
<keyword evidence="3" id="KW-1185">Reference proteome</keyword>
<evidence type="ECO:0000313" key="3">
    <source>
        <dbReference type="Proteomes" id="UP000006820"/>
    </source>
</evidence>
<dbReference type="AlphaFoldDB" id="Q5YT30"/>
<sequence>MTRSSAASSAAVHDGLRCNSASSRSTRSVVASTLIPGSSHRSRNVAVRIRRDTGGMTDQTWNALLRDQFDWHWTHQLRGRLDGLTDAEYFWEPAPGCWSVRPRGTGTAPVQAGSGAMTIDFAMPPPEPAPLTTVAWRLGHVVVGVLAMRNAAHFGRPATDYQSFEYAATAADALAQLDAEYARWRAGVESLGDAGLARPAGPAEGPYAELPMAALVLHINRELIHHLAEVALLRDLYLHTHATDSVRTTR</sequence>
<accession>Q5YT30</accession>
<evidence type="ECO:0000313" key="2">
    <source>
        <dbReference type="EMBL" id="BAD58661.1"/>
    </source>
</evidence>
<dbReference type="InterPro" id="IPR034660">
    <property type="entry name" value="DinB/YfiT-like"/>
</dbReference>
<reference evidence="2 3" key="1">
    <citation type="journal article" date="2004" name="Proc. Natl. Acad. Sci. U.S.A.">
        <title>The complete genomic sequence of Nocardia farcinica IFM 10152.</title>
        <authorList>
            <person name="Ishikawa J."/>
            <person name="Yamashita A."/>
            <person name="Mikami Y."/>
            <person name="Hoshino Y."/>
            <person name="Kurita H."/>
            <person name="Hotta K."/>
            <person name="Shiba T."/>
            <person name="Hattori M."/>
        </authorList>
    </citation>
    <scope>NUCLEOTIDE SEQUENCE [LARGE SCALE GENOMIC DNA]</scope>
    <source>
        <strain evidence="2 3">IFM 10152</strain>
    </source>
</reference>
<dbReference type="KEGG" id="nfa:NFA_38130"/>
<dbReference type="eggNOG" id="COG0174">
    <property type="taxonomic scope" value="Bacteria"/>
</dbReference>